<gene>
    <name evidence="1" type="ORF">EVAR_38592_1</name>
</gene>
<comment type="caution">
    <text evidence="1">The sequence shown here is derived from an EMBL/GenBank/DDBJ whole genome shotgun (WGS) entry which is preliminary data.</text>
</comment>
<reference evidence="1 2" key="1">
    <citation type="journal article" date="2019" name="Commun. Biol.">
        <title>The bagworm genome reveals a unique fibroin gene that provides high tensile strength.</title>
        <authorList>
            <person name="Kono N."/>
            <person name="Nakamura H."/>
            <person name="Ohtoshi R."/>
            <person name="Tomita M."/>
            <person name="Numata K."/>
            <person name="Arakawa K."/>
        </authorList>
    </citation>
    <scope>NUCLEOTIDE SEQUENCE [LARGE SCALE GENOMIC DNA]</scope>
</reference>
<evidence type="ECO:0000313" key="2">
    <source>
        <dbReference type="Proteomes" id="UP000299102"/>
    </source>
</evidence>
<dbReference type="EMBL" id="BGZK01000630">
    <property type="protein sequence ID" value="GBP53620.1"/>
    <property type="molecule type" value="Genomic_DNA"/>
</dbReference>
<proteinExistence type="predicted"/>
<accession>A0A4C1WRZ9</accession>
<sequence>MCERALLLARAGVFCISSGDVPLVTLPSPRLELTIEPDTARSEDNFLIDFARAKLKIRFPARWPAYLSTPASTGRRRQYADMRLLGNNQIRVEKEKQIMV</sequence>
<evidence type="ECO:0000313" key="1">
    <source>
        <dbReference type="EMBL" id="GBP53620.1"/>
    </source>
</evidence>
<dbReference type="AlphaFoldDB" id="A0A4C1WRZ9"/>
<dbReference type="Proteomes" id="UP000299102">
    <property type="component" value="Unassembled WGS sequence"/>
</dbReference>
<keyword evidence="2" id="KW-1185">Reference proteome</keyword>
<protein>
    <submittedName>
        <fullName evidence="1">Uncharacterized protein</fullName>
    </submittedName>
</protein>
<name>A0A4C1WRZ9_EUMVA</name>
<organism evidence="1 2">
    <name type="scientific">Eumeta variegata</name>
    <name type="common">Bagworm moth</name>
    <name type="synonym">Eumeta japonica</name>
    <dbReference type="NCBI Taxonomy" id="151549"/>
    <lineage>
        <taxon>Eukaryota</taxon>
        <taxon>Metazoa</taxon>
        <taxon>Ecdysozoa</taxon>
        <taxon>Arthropoda</taxon>
        <taxon>Hexapoda</taxon>
        <taxon>Insecta</taxon>
        <taxon>Pterygota</taxon>
        <taxon>Neoptera</taxon>
        <taxon>Endopterygota</taxon>
        <taxon>Lepidoptera</taxon>
        <taxon>Glossata</taxon>
        <taxon>Ditrysia</taxon>
        <taxon>Tineoidea</taxon>
        <taxon>Psychidae</taxon>
        <taxon>Oiketicinae</taxon>
        <taxon>Eumeta</taxon>
    </lineage>
</organism>